<dbReference type="Pfam" id="PF06114">
    <property type="entry name" value="Peptidase_M78"/>
    <property type="match status" value="1"/>
</dbReference>
<dbReference type="EMBL" id="JAAXPC010000026">
    <property type="protein sequence ID" value="NKY04995.1"/>
    <property type="molecule type" value="Genomic_DNA"/>
</dbReference>
<comment type="caution">
    <text evidence="3">The sequence shown here is derived from an EMBL/GenBank/DDBJ whole genome shotgun (WGS) entry which is preliminary data.</text>
</comment>
<comment type="similarity">
    <text evidence="1">Belongs to the short-chain fatty acyl-CoA assimilation regulator (ScfR) family.</text>
</comment>
<dbReference type="PANTHER" id="PTHR43236">
    <property type="entry name" value="ANTITOXIN HIGA1"/>
    <property type="match status" value="1"/>
</dbReference>
<evidence type="ECO:0000256" key="1">
    <source>
        <dbReference type="ARBA" id="ARBA00007227"/>
    </source>
</evidence>
<reference evidence="3 4" key="1">
    <citation type="submission" date="2020-04" db="EMBL/GenBank/DDBJ databases">
        <title>MicrobeNet Type strains.</title>
        <authorList>
            <person name="Nicholson A.C."/>
        </authorList>
    </citation>
    <scope>NUCLEOTIDE SEQUENCE [LARGE SCALE GENOMIC DNA]</scope>
    <source>
        <strain evidence="3 4">ATCC BAA-14</strain>
    </source>
</reference>
<dbReference type="InterPro" id="IPR052345">
    <property type="entry name" value="Rad_response_metalloprotease"/>
</dbReference>
<dbReference type="SUPFAM" id="SSF47413">
    <property type="entry name" value="lambda repressor-like DNA-binding domains"/>
    <property type="match status" value="1"/>
</dbReference>
<dbReference type="AlphaFoldDB" id="A0A846WU20"/>
<dbReference type="Gene3D" id="1.10.10.2910">
    <property type="match status" value="1"/>
</dbReference>
<dbReference type="PANTHER" id="PTHR43236:SF1">
    <property type="entry name" value="BLL7220 PROTEIN"/>
    <property type="match status" value="1"/>
</dbReference>
<dbReference type="RefSeq" id="WP_006372055.1">
    <property type="nucleotide sequence ID" value="NZ_CP073075.1"/>
</dbReference>
<dbReference type="InterPro" id="IPR010359">
    <property type="entry name" value="IrrE_HExxH"/>
</dbReference>
<gene>
    <name evidence="3" type="ORF">HGA05_25885</name>
</gene>
<dbReference type="Gene3D" id="1.10.260.40">
    <property type="entry name" value="lambda repressor-like DNA-binding domains"/>
    <property type="match status" value="1"/>
</dbReference>
<evidence type="ECO:0000259" key="2">
    <source>
        <dbReference type="Pfam" id="PF06114"/>
    </source>
</evidence>
<proteinExistence type="inferred from homology"/>
<evidence type="ECO:0000313" key="4">
    <source>
        <dbReference type="Proteomes" id="UP000563898"/>
    </source>
</evidence>
<dbReference type="CDD" id="cd00093">
    <property type="entry name" value="HTH_XRE"/>
    <property type="match status" value="1"/>
</dbReference>
<dbReference type="GO" id="GO:0003677">
    <property type="term" value="F:DNA binding"/>
    <property type="evidence" value="ECO:0007669"/>
    <property type="project" value="InterPro"/>
</dbReference>
<evidence type="ECO:0000313" key="3">
    <source>
        <dbReference type="EMBL" id="NKY04995.1"/>
    </source>
</evidence>
<sequence length="364" mass="38973">MSTPVDRVREVIAASSMTQGEFAAAIDLDAPKLSKSLGGARRFTSSDYAKIAEIGNVTVDWLLTGDEPTLAVAARRAAGSSSQVAVGEAQRLLELRETANDLGHSREFTDLHAEMLNGPARAQGERLAEVALAHVRKAGRQSTEADLPTLIEVCFGIDVGICPLGDGFDGLSVVAENARLIVGSPIPQAARQRFTLAHELGHVLVGDNQGVHLDEDVYSPAARNDDTEVRANAFAACFLMPQDLLTDRVRPGFDERAFCALVLDCKVSPSALAIRLERLRLIDGMSAERFKQTSFAKAARLVGRDHELVALTAQSVTQRPPKLLAEDLFAAYSEGGTTLRPYASLLGVSTAQLRSELELNSGGN</sequence>
<dbReference type="Proteomes" id="UP000563898">
    <property type="component" value="Unassembled WGS sequence"/>
</dbReference>
<accession>A0A846WU20</accession>
<dbReference type="InterPro" id="IPR010982">
    <property type="entry name" value="Lambda_DNA-bd_dom_sf"/>
</dbReference>
<dbReference type="InterPro" id="IPR001387">
    <property type="entry name" value="Cro/C1-type_HTH"/>
</dbReference>
<organism evidence="3 4">
    <name type="scientific">Gordonia polyisoprenivorans</name>
    <dbReference type="NCBI Taxonomy" id="84595"/>
    <lineage>
        <taxon>Bacteria</taxon>
        <taxon>Bacillati</taxon>
        <taxon>Actinomycetota</taxon>
        <taxon>Actinomycetes</taxon>
        <taxon>Mycobacteriales</taxon>
        <taxon>Gordoniaceae</taxon>
        <taxon>Gordonia</taxon>
    </lineage>
</organism>
<protein>
    <submittedName>
        <fullName evidence="3">ImmA/IrrE family metallo-endopeptidase</fullName>
    </submittedName>
</protein>
<feature type="domain" description="IrrE N-terminal-like" evidence="2">
    <location>
        <begin position="155"/>
        <end position="276"/>
    </location>
</feature>
<name>A0A846WU20_9ACTN</name>